<protein>
    <recommendedName>
        <fullName evidence="6">RING-type E3 ubiquitin transferase</fullName>
    </recommendedName>
</protein>
<reference evidence="5" key="1">
    <citation type="submission" date="2021-01" db="EMBL/GenBank/DDBJ databases">
        <authorList>
            <person name="Corre E."/>
            <person name="Pelletier E."/>
            <person name="Niang G."/>
            <person name="Scheremetjew M."/>
            <person name="Finn R."/>
            <person name="Kale V."/>
            <person name="Holt S."/>
            <person name="Cochrane G."/>
            <person name="Meng A."/>
            <person name="Brown T."/>
            <person name="Cohen L."/>
        </authorList>
    </citation>
    <scope>NUCLEOTIDE SEQUENCE</scope>
    <source>
        <strain evidence="5">CCMP645</strain>
    </source>
</reference>
<keyword evidence="2 3" id="KW-0040">ANK repeat</keyword>
<organism evidence="5">
    <name type="scientific">Chrysotila carterae</name>
    <name type="common">Marine alga</name>
    <name type="synonym">Syracosphaera carterae</name>
    <dbReference type="NCBI Taxonomy" id="13221"/>
    <lineage>
        <taxon>Eukaryota</taxon>
        <taxon>Haptista</taxon>
        <taxon>Haptophyta</taxon>
        <taxon>Prymnesiophyceae</taxon>
        <taxon>Isochrysidales</taxon>
        <taxon>Isochrysidaceae</taxon>
        <taxon>Chrysotila</taxon>
    </lineage>
</organism>
<evidence type="ECO:0000256" key="3">
    <source>
        <dbReference type="PROSITE-ProRule" id="PRU00023"/>
    </source>
</evidence>
<evidence type="ECO:0008006" key="6">
    <source>
        <dbReference type="Google" id="ProtNLM"/>
    </source>
</evidence>
<dbReference type="InterPro" id="IPR013083">
    <property type="entry name" value="Znf_RING/FYVE/PHD"/>
</dbReference>
<sequence>MTHVALIWRAARYGRVEELRDLLDSYADDVEVPYIAGQTPLRAACNSNQIETVDLLLSRGASVNISSPTGSTPLMEAAARGRVSLVRLLLLYGADPSCTKQSVPNAGMTALQLAMREGHTDCASLIQAAERQRLGLPNPDLDSAVGRLREMMRPDEALRSARTYEELRGALEAVSAHSLSTSHLCEASKALVANAEAAAADLRRERAADELRRKLPRCVDHIEAWQAINRASAEGVGSDTPDMQKALLRVALLQRRGAKQALQSALATEDVEEISQALNRAQELNVRGLGFAVRKLAELKALRLRQQRFRQNVISATELLLQSVDDEPAAFLLEGVGKALEQAADAGISADDENICLATSLLRDVLELQLTKQPAEAHELETAIELASRLSTVAALDASFVQTARLRLQSMQLEVARVRLSRQRLATLGLVSHVPLPAEFCCPITQEKMEDPVVASEYGRQRTQSLSLPTQASFRPNAARKPRTSWHTASLECDLFAATQLRLHAVRLQHNGVWFFALCRNGAFRIRALRCD</sequence>
<dbReference type="SUPFAM" id="SSF48403">
    <property type="entry name" value="Ankyrin repeat"/>
    <property type="match status" value="1"/>
</dbReference>
<proteinExistence type="predicted"/>
<evidence type="ECO:0000256" key="1">
    <source>
        <dbReference type="ARBA" id="ARBA00022737"/>
    </source>
</evidence>
<feature type="repeat" description="ANK" evidence="3">
    <location>
        <begin position="36"/>
        <end position="68"/>
    </location>
</feature>
<evidence type="ECO:0000313" key="5">
    <source>
        <dbReference type="EMBL" id="CAE0779763.1"/>
    </source>
</evidence>
<dbReference type="PANTHER" id="PTHR24171">
    <property type="entry name" value="ANKYRIN REPEAT DOMAIN-CONTAINING PROTEIN 39-RELATED"/>
    <property type="match status" value="1"/>
</dbReference>
<feature type="coiled-coil region" evidence="4">
    <location>
        <begin position="185"/>
        <end position="212"/>
    </location>
</feature>
<evidence type="ECO:0000256" key="2">
    <source>
        <dbReference type="ARBA" id="ARBA00023043"/>
    </source>
</evidence>
<evidence type="ECO:0000256" key="4">
    <source>
        <dbReference type="SAM" id="Coils"/>
    </source>
</evidence>
<name>A0A7S4BXC4_CHRCT</name>
<dbReference type="InterPro" id="IPR036770">
    <property type="entry name" value="Ankyrin_rpt-contain_sf"/>
</dbReference>
<keyword evidence="1" id="KW-0677">Repeat</keyword>
<dbReference type="PROSITE" id="PS50088">
    <property type="entry name" value="ANK_REPEAT"/>
    <property type="match status" value="2"/>
</dbReference>
<dbReference type="SUPFAM" id="SSF57850">
    <property type="entry name" value="RING/U-box"/>
    <property type="match status" value="1"/>
</dbReference>
<dbReference type="PANTHER" id="PTHR24171:SF8">
    <property type="entry name" value="BRCA1-ASSOCIATED RING DOMAIN PROTEIN 1"/>
    <property type="match status" value="1"/>
</dbReference>
<dbReference type="PROSITE" id="PS50297">
    <property type="entry name" value="ANK_REP_REGION"/>
    <property type="match status" value="2"/>
</dbReference>
<dbReference type="SMART" id="SM00248">
    <property type="entry name" value="ANK"/>
    <property type="match status" value="4"/>
</dbReference>
<dbReference type="Gene3D" id="3.30.40.10">
    <property type="entry name" value="Zinc/RING finger domain, C3HC4 (zinc finger)"/>
    <property type="match status" value="1"/>
</dbReference>
<dbReference type="Pfam" id="PF12796">
    <property type="entry name" value="Ank_2"/>
    <property type="match status" value="1"/>
</dbReference>
<dbReference type="Gene3D" id="1.25.40.20">
    <property type="entry name" value="Ankyrin repeat-containing domain"/>
    <property type="match status" value="1"/>
</dbReference>
<accession>A0A7S4BXC4</accession>
<keyword evidence="4" id="KW-0175">Coiled coil</keyword>
<dbReference type="InterPro" id="IPR002110">
    <property type="entry name" value="Ankyrin_rpt"/>
</dbReference>
<dbReference type="EMBL" id="HBIZ01050634">
    <property type="protein sequence ID" value="CAE0779763.1"/>
    <property type="molecule type" value="Transcribed_RNA"/>
</dbReference>
<dbReference type="GO" id="GO:0085020">
    <property type="term" value="P:protein K6-linked ubiquitination"/>
    <property type="evidence" value="ECO:0007669"/>
    <property type="project" value="TreeGrafter"/>
</dbReference>
<gene>
    <name evidence="5" type="ORF">PCAR00345_LOCUS32402</name>
</gene>
<feature type="repeat" description="ANK" evidence="3">
    <location>
        <begin position="69"/>
        <end position="101"/>
    </location>
</feature>
<dbReference type="GO" id="GO:0004842">
    <property type="term" value="F:ubiquitin-protein transferase activity"/>
    <property type="evidence" value="ECO:0007669"/>
    <property type="project" value="TreeGrafter"/>
</dbReference>
<dbReference type="AlphaFoldDB" id="A0A7S4BXC4"/>